<dbReference type="Pfam" id="PF12680">
    <property type="entry name" value="SnoaL_2"/>
    <property type="match status" value="1"/>
</dbReference>
<evidence type="ECO:0000313" key="2">
    <source>
        <dbReference type="EMBL" id="MBW0143769.1"/>
    </source>
</evidence>
<feature type="domain" description="SnoaL-like" evidence="1">
    <location>
        <begin position="8"/>
        <end position="120"/>
    </location>
</feature>
<protein>
    <submittedName>
        <fullName evidence="2">Nuclear transport factor 2 family protein</fullName>
    </submittedName>
</protein>
<gene>
    <name evidence="2" type="ORF">KTQ36_00460</name>
</gene>
<dbReference type="Proteomes" id="UP000698028">
    <property type="component" value="Unassembled WGS sequence"/>
</dbReference>
<evidence type="ECO:0000259" key="1">
    <source>
        <dbReference type="Pfam" id="PF12680"/>
    </source>
</evidence>
<dbReference type="RefSeq" id="WP_218631834.1">
    <property type="nucleotide sequence ID" value="NZ_JAHVAH010000001.1"/>
</dbReference>
<accession>A0ABS6V2K1</accession>
<dbReference type="InterPro" id="IPR037401">
    <property type="entry name" value="SnoaL-like"/>
</dbReference>
<comment type="caution">
    <text evidence="2">The sequence shown here is derived from an EMBL/GenBank/DDBJ whole genome shotgun (WGS) entry which is preliminary data.</text>
</comment>
<evidence type="ECO:0000313" key="3">
    <source>
        <dbReference type="Proteomes" id="UP000698028"/>
    </source>
</evidence>
<name>A0ABS6V2K1_9SPHN</name>
<dbReference type="EMBL" id="JAHVAH010000001">
    <property type="protein sequence ID" value="MBW0143769.1"/>
    <property type="molecule type" value="Genomic_DNA"/>
</dbReference>
<proteinExistence type="predicted"/>
<reference evidence="2 3" key="1">
    <citation type="submission" date="2021-07" db="EMBL/GenBank/DDBJ databases">
        <title>The draft genome sequence of Sphingomicrobium sp. B8.</title>
        <authorList>
            <person name="Mu L."/>
        </authorList>
    </citation>
    <scope>NUCLEOTIDE SEQUENCE [LARGE SCALE GENOMIC DNA]</scope>
    <source>
        <strain evidence="2 3">B8</strain>
    </source>
</reference>
<organism evidence="2 3">
    <name type="scientific">Sphingomicrobium clamense</name>
    <dbReference type="NCBI Taxonomy" id="2851013"/>
    <lineage>
        <taxon>Bacteria</taxon>
        <taxon>Pseudomonadati</taxon>
        <taxon>Pseudomonadota</taxon>
        <taxon>Alphaproteobacteria</taxon>
        <taxon>Sphingomonadales</taxon>
        <taxon>Sphingomonadaceae</taxon>
        <taxon>Sphingomicrobium</taxon>
    </lineage>
</organism>
<sequence>MTIRDTARNFFDACETGKGWDGCRQYCHDNATFAAQADIVDGIDTLADYTDWLASMFVPCPDGHYELTGFAVDEDRQKVIGTGIFKATHTVDAGNGPPTGKSVAADYAYIMEFDGDKICHMTKIWNDGHSLRQLGWAE</sequence>
<keyword evidence="3" id="KW-1185">Reference proteome</keyword>